<dbReference type="InterPro" id="IPR010084">
    <property type="entry name" value="FabZ"/>
</dbReference>
<dbReference type="GO" id="GO:0005737">
    <property type="term" value="C:cytoplasm"/>
    <property type="evidence" value="ECO:0007669"/>
    <property type="project" value="UniProtKB-SubCell"/>
</dbReference>
<keyword evidence="4 8" id="KW-0441">Lipid A biosynthesis</keyword>
<evidence type="ECO:0000256" key="1">
    <source>
        <dbReference type="ARBA" id="ARBA00004496"/>
    </source>
</evidence>
<dbReference type="PANTHER" id="PTHR30272:SF1">
    <property type="entry name" value="3-HYDROXYACYL-[ACYL-CARRIER-PROTEIN] DEHYDRATASE"/>
    <property type="match status" value="1"/>
</dbReference>
<dbReference type="AlphaFoldDB" id="A0A5A8F2P4"/>
<evidence type="ECO:0000313" key="10">
    <source>
        <dbReference type="Proteomes" id="UP000322876"/>
    </source>
</evidence>
<keyword evidence="2 8" id="KW-0963">Cytoplasm</keyword>
<reference evidence="9 10" key="1">
    <citation type="submission" date="2019-06" db="EMBL/GenBank/DDBJ databases">
        <title>Genomic insights into carbon and energy metabolism of Deferribacter autotrophicus revealed new metabolic traits in the phylum Deferribacteres.</title>
        <authorList>
            <person name="Slobodkin A.I."/>
            <person name="Slobodkina G.B."/>
            <person name="Allioux M."/>
            <person name="Alain K."/>
            <person name="Jebbar M."/>
            <person name="Shadrin V."/>
            <person name="Kublanov I.V."/>
            <person name="Toshchakov S.V."/>
            <person name="Bonch-Osmolovskaya E.A."/>
        </authorList>
    </citation>
    <scope>NUCLEOTIDE SEQUENCE [LARGE SCALE GENOMIC DNA]</scope>
    <source>
        <strain evidence="9 10">SL50</strain>
    </source>
</reference>
<evidence type="ECO:0000256" key="8">
    <source>
        <dbReference type="HAMAP-Rule" id="MF_00406"/>
    </source>
</evidence>
<dbReference type="PANTHER" id="PTHR30272">
    <property type="entry name" value="3-HYDROXYACYL-[ACYL-CARRIER-PROTEIN] DEHYDRATASE"/>
    <property type="match status" value="1"/>
</dbReference>
<evidence type="ECO:0000256" key="5">
    <source>
        <dbReference type="ARBA" id="ARBA00023098"/>
    </source>
</evidence>
<keyword evidence="5 8" id="KW-0443">Lipid metabolism</keyword>
<evidence type="ECO:0000256" key="3">
    <source>
        <dbReference type="ARBA" id="ARBA00022516"/>
    </source>
</evidence>
<keyword evidence="6 8" id="KW-0456">Lyase</keyword>
<dbReference type="EC" id="4.2.1.59" evidence="8"/>
<dbReference type="RefSeq" id="WP_149266707.1">
    <property type="nucleotide sequence ID" value="NZ_VFJB01000006.1"/>
</dbReference>
<name>A0A5A8F2P4_9BACT</name>
<dbReference type="InterPro" id="IPR013114">
    <property type="entry name" value="FabA_FabZ"/>
</dbReference>
<evidence type="ECO:0000256" key="4">
    <source>
        <dbReference type="ARBA" id="ARBA00022556"/>
    </source>
</evidence>
<comment type="similarity">
    <text evidence="8">Belongs to the thioester dehydratase family. FabZ subfamily.</text>
</comment>
<dbReference type="Proteomes" id="UP000322876">
    <property type="component" value="Unassembled WGS sequence"/>
</dbReference>
<evidence type="ECO:0000256" key="6">
    <source>
        <dbReference type="ARBA" id="ARBA00023239"/>
    </source>
</evidence>
<dbReference type="NCBIfam" id="TIGR01750">
    <property type="entry name" value="fabZ"/>
    <property type="match status" value="1"/>
</dbReference>
<dbReference type="GO" id="GO:0016020">
    <property type="term" value="C:membrane"/>
    <property type="evidence" value="ECO:0007669"/>
    <property type="project" value="GOC"/>
</dbReference>
<dbReference type="InterPro" id="IPR029069">
    <property type="entry name" value="HotDog_dom_sf"/>
</dbReference>
<dbReference type="HAMAP" id="MF_00406">
    <property type="entry name" value="FabZ"/>
    <property type="match status" value="1"/>
</dbReference>
<sequence length="142" mass="16338">MDINMIKDILPHRYPFLLVDRVKEMTDKKIIALKNVTMNEEFFLGHFPEDPVMPGVLIIEALAQAGGILAFQFYSEEDKKNAKVYFMAIDNAKFRKPVVPGDQLILEVEVVKRKRDVWKLKGEAKVDGHVVCEAEFMAMVQR</sequence>
<dbReference type="GO" id="GO:0009245">
    <property type="term" value="P:lipid A biosynthetic process"/>
    <property type="evidence" value="ECO:0007669"/>
    <property type="project" value="UniProtKB-UniRule"/>
</dbReference>
<feature type="active site" evidence="8">
    <location>
        <position position="46"/>
    </location>
</feature>
<comment type="caution">
    <text evidence="9">The sequence shown here is derived from an EMBL/GenBank/DDBJ whole genome shotgun (WGS) entry which is preliminary data.</text>
</comment>
<dbReference type="Gene3D" id="3.10.129.10">
    <property type="entry name" value="Hotdog Thioesterase"/>
    <property type="match status" value="1"/>
</dbReference>
<dbReference type="CDD" id="cd01288">
    <property type="entry name" value="FabZ"/>
    <property type="match status" value="1"/>
</dbReference>
<comment type="function">
    <text evidence="7 8">Involved in unsaturated fatty acids biosynthesis. Catalyzes the dehydration of short chain beta-hydroxyacyl-ACPs and long chain saturated and unsaturated beta-hydroxyacyl-ACPs.</text>
</comment>
<dbReference type="EMBL" id="VFJB01000006">
    <property type="protein sequence ID" value="KAA0257734.1"/>
    <property type="molecule type" value="Genomic_DNA"/>
</dbReference>
<gene>
    <name evidence="8 9" type="primary">fabZ</name>
    <name evidence="9" type="ORF">FHQ18_08310</name>
</gene>
<comment type="catalytic activity">
    <reaction evidence="8">
        <text>a (3R)-hydroxyacyl-[ACP] = a (2E)-enoyl-[ACP] + H2O</text>
        <dbReference type="Rhea" id="RHEA:13097"/>
        <dbReference type="Rhea" id="RHEA-COMP:9925"/>
        <dbReference type="Rhea" id="RHEA-COMP:9945"/>
        <dbReference type="ChEBI" id="CHEBI:15377"/>
        <dbReference type="ChEBI" id="CHEBI:78784"/>
        <dbReference type="ChEBI" id="CHEBI:78827"/>
        <dbReference type="EC" id="4.2.1.59"/>
    </reaction>
</comment>
<dbReference type="FunFam" id="3.10.129.10:FF:000001">
    <property type="entry name" value="3-hydroxyacyl-[acyl-carrier-protein] dehydratase FabZ"/>
    <property type="match status" value="1"/>
</dbReference>
<evidence type="ECO:0000256" key="2">
    <source>
        <dbReference type="ARBA" id="ARBA00022490"/>
    </source>
</evidence>
<evidence type="ECO:0000313" key="9">
    <source>
        <dbReference type="EMBL" id="KAA0257734.1"/>
    </source>
</evidence>
<dbReference type="NCBIfam" id="NF000582">
    <property type="entry name" value="PRK00006.1"/>
    <property type="match status" value="1"/>
</dbReference>
<keyword evidence="3 8" id="KW-0444">Lipid biosynthesis</keyword>
<dbReference type="GO" id="GO:0006633">
    <property type="term" value="P:fatty acid biosynthetic process"/>
    <property type="evidence" value="ECO:0007669"/>
    <property type="project" value="UniProtKB-UniRule"/>
</dbReference>
<proteinExistence type="inferred from homology"/>
<accession>A0A5A8F2P4</accession>
<comment type="subcellular location">
    <subcellularLocation>
        <location evidence="1 8">Cytoplasm</location>
    </subcellularLocation>
</comment>
<dbReference type="SUPFAM" id="SSF54637">
    <property type="entry name" value="Thioesterase/thiol ester dehydrase-isomerase"/>
    <property type="match status" value="1"/>
</dbReference>
<organism evidence="9 10">
    <name type="scientific">Deferribacter autotrophicus</name>
    <dbReference type="NCBI Taxonomy" id="500465"/>
    <lineage>
        <taxon>Bacteria</taxon>
        <taxon>Pseudomonadati</taxon>
        <taxon>Deferribacterota</taxon>
        <taxon>Deferribacteres</taxon>
        <taxon>Deferribacterales</taxon>
        <taxon>Deferribacteraceae</taxon>
        <taxon>Deferribacter</taxon>
    </lineage>
</organism>
<protein>
    <recommendedName>
        <fullName evidence="8">3-hydroxyacyl-[acyl-carrier-protein] dehydratase FabZ</fullName>
        <ecNumber evidence="8">4.2.1.59</ecNumber>
    </recommendedName>
    <alternativeName>
        <fullName evidence="8">(3R)-hydroxymyristoyl-[acyl-carrier-protein] dehydratase</fullName>
        <shortName evidence="8">(3R)-hydroxymyristoyl-ACP dehydrase</shortName>
    </alternativeName>
    <alternativeName>
        <fullName evidence="8">Beta-hydroxyacyl-ACP dehydratase</fullName>
    </alternativeName>
</protein>
<dbReference type="OrthoDB" id="9772788at2"/>
<evidence type="ECO:0000256" key="7">
    <source>
        <dbReference type="ARBA" id="ARBA00025049"/>
    </source>
</evidence>
<dbReference type="GO" id="GO:0019171">
    <property type="term" value="F:(3R)-hydroxyacyl-[acyl-carrier-protein] dehydratase activity"/>
    <property type="evidence" value="ECO:0007669"/>
    <property type="project" value="UniProtKB-EC"/>
</dbReference>
<dbReference type="Pfam" id="PF07977">
    <property type="entry name" value="FabA"/>
    <property type="match status" value="1"/>
</dbReference>
<keyword evidence="10" id="KW-1185">Reference proteome</keyword>